<gene>
    <name evidence="2" type="primary">SCPL34_5</name>
    <name evidence="2" type="ORF">PIB30_112705</name>
</gene>
<protein>
    <submittedName>
        <fullName evidence="2">Serine carboxypeptidase-like 34</fullName>
    </submittedName>
</protein>
<name>A0ABU6W2L2_9FABA</name>
<evidence type="ECO:0000313" key="3">
    <source>
        <dbReference type="Proteomes" id="UP001341840"/>
    </source>
</evidence>
<dbReference type="InterPro" id="IPR001563">
    <property type="entry name" value="Peptidase_S10"/>
</dbReference>
<proteinExistence type="inferred from homology"/>
<dbReference type="Proteomes" id="UP001341840">
    <property type="component" value="Unassembled WGS sequence"/>
</dbReference>
<dbReference type="EMBL" id="JASCZI010159346">
    <property type="protein sequence ID" value="MED6178991.1"/>
    <property type="molecule type" value="Genomic_DNA"/>
</dbReference>
<keyword evidence="3" id="KW-1185">Reference proteome</keyword>
<organism evidence="2 3">
    <name type="scientific">Stylosanthes scabra</name>
    <dbReference type="NCBI Taxonomy" id="79078"/>
    <lineage>
        <taxon>Eukaryota</taxon>
        <taxon>Viridiplantae</taxon>
        <taxon>Streptophyta</taxon>
        <taxon>Embryophyta</taxon>
        <taxon>Tracheophyta</taxon>
        <taxon>Spermatophyta</taxon>
        <taxon>Magnoliopsida</taxon>
        <taxon>eudicotyledons</taxon>
        <taxon>Gunneridae</taxon>
        <taxon>Pentapetalae</taxon>
        <taxon>rosids</taxon>
        <taxon>fabids</taxon>
        <taxon>Fabales</taxon>
        <taxon>Fabaceae</taxon>
        <taxon>Papilionoideae</taxon>
        <taxon>50 kb inversion clade</taxon>
        <taxon>dalbergioids sensu lato</taxon>
        <taxon>Dalbergieae</taxon>
        <taxon>Pterocarpus clade</taxon>
        <taxon>Stylosanthes</taxon>
    </lineage>
</organism>
<evidence type="ECO:0000313" key="2">
    <source>
        <dbReference type="EMBL" id="MED6178991.1"/>
    </source>
</evidence>
<sequence length="54" mass="6153">MLPILKKLIAGGIRIWVFSGDADGRIPVTSTRLTLRKLGLNIVQDWTPWYTSRQ</sequence>
<accession>A0ABU6W2L2</accession>
<evidence type="ECO:0000256" key="1">
    <source>
        <dbReference type="ARBA" id="ARBA00009431"/>
    </source>
</evidence>
<dbReference type="Pfam" id="PF00450">
    <property type="entry name" value="Peptidase_S10"/>
    <property type="match status" value="1"/>
</dbReference>
<dbReference type="InterPro" id="IPR029058">
    <property type="entry name" value="AB_hydrolase_fold"/>
</dbReference>
<comment type="similarity">
    <text evidence="1">Belongs to the peptidase S10 family.</text>
</comment>
<feature type="non-terminal residue" evidence="2">
    <location>
        <position position="54"/>
    </location>
</feature>
<reference evidence="2 3" key="1">
    <citation type="journal article" date="2023" name="Plants (Basel)">
        <title>Bridging the Gap: Combining Genomics and Transcriptomics Approaches to Understand Stylosanthes scabra, an Orphan Legume from the Brazilian Caatinga.</title>
        <authorList>
            <person name="Ferreira-Neto J.R.C."/>
            <person name="da Silva M.D."/>
            <person name="Binneck E."/>
            <person name="de Melo N.F."/>
            <person name="da Silva R.H."/>
            <person name="de Melo A.L.T.M."/>
            <person name="Pandolfi V."/>
            <person name="Bustamante F.O."/>
            <person name="Brasileiro-Vidal A.C."/>
            <person name="Benko-Iseppon A.M."/>
        </authorList>
    </citation>
    <scope>NUCLEOTIDE SEQUENCE [LARGE SCALE GENOMIC DNA]</scope>
    <source>
        <tissue evidence="2">Leaves</tissue>
    </source>
</reference>
<comment type="caution">
    <text evidence="2">The sequence shown here is derived from an EMBL/GenBank/DDBJ whole genome shotgun (WGS) entry which is preliminary data.</text>
</comment>
<dbReference type="SUPFAM" id="SSF53474">
    <property type="entry name" value="alpha/beta-Hydrolases"/>
    <property type="match status" value="1"/>
</dbReference>
<dbReference type="Gene3D" id="3.40.50.11320">
    <property type="match status" value="1"/>
</dbReference>